<name>A0A4R3L148_9FIRM</name>
<dbReference type="OrthoDB" id="9784326at2"/>
<evidence type="ECO:0000256" key="3">
    <source>
        <dbReference type="ARBA" id="ARBA00022759"/>
    </source>
</evidence>
<evidence type="ECO:0000256" key="1">
    <source>
        <dbReference type="ARBA" id="ARBA00022722"/>
    </source>
</evidence>
<dbReference type="Proteomes" id="UP000294567">
    <property type="component" value="Unassembled WGS sequence"/>
</dbReference>
<dbReference type="AlphaFoldDB" id="A0A4R3L148"/>
<evidence type="ECO:0000313" key="8">
    <source>
        <dbReference type="Proteomes" id="UP000294567"/>
    </source>
</evidence>
<evidence type="ECO:0000256" key="6">
    <source>
        <dbReference type="ARBA" id="ARBA00093790"/>
    </source>
</evidence>
<comment type="catalytic activity">
    <reaction evidence="5">
        <text>Endonucleolytic cleavage of DNA to give specific double-stranded fragments with terminal 5'-phosphates.</text>
        <dbReference type="EC" id="3.1.21.4"/>
    </reaction>
</comment>
<dbReference type="Pfam" id="PF09520">
    <property type="entry name" value="RE_TdeIII"/>
    <property type="match status" value="1"/>
</dbReference>
<evidence type="ECO:0000256" key="4">
    <source>
        <dbReference type="ARBA" id="ARBA00022801"/>
    </source>
</evidence>
<keyword evidence="3 7" id="KW-0255">Endonuclease</keyword>
<keyword evidence="4" id="KW-0378">Hydrolase</keyword>
<dbReference type="EC" id="3.1.21.4" evidence="6"/>
<keyword evidence="1" id="KW-0540">Nuclease</keyword>
<accession>A0A4R3L148</accession>
<proteinExistence type="predicted"/>
<comment type="caution">
    <text evidence="7">The sequence shown here is derived from an EMBL/GenBank/DDBJ whole genome shotgun (WGS) entry which is preliminary data.</text>
</comment>
<dbReference type="GO" id="GO:0003677">
    <property type="term" value="F:DNA binding"/>
    <property type="evidence" value="ECO:0007669"/>
    <property type="project" value="InterPro"/>
</dbReference>
<keyword evidence="8" id="KW-1185">Reference proteome</keyword>
<reference evidence="7 8" key="1">
    <citation type="submission" date="2019-03" db="EMBL/GenBank/DDBJ databases">
        <title>Genomic Encyclopedia of Type Strains, Phase IV (KMG-IV): sequencing the most valuable type-strain genomes for metagenomic binning, comparative biology and taxonomic classification.</title>
        <authorList>
            <person name="Goeker M."/>
        </authorList>
    </citation>
    <scope>NUCLEOTIDE SEQUENCE [LARGE SCALE GENOMIC DNA]</scope>
    <source>
        <strain evidence="7 8">DSM 26752</strain>
    </source>
</reference>
<gene>
    <name evidence="7" type="ORF">EDD65_101233</name>
</gene>
<evidence type="ECO:0000256" key="5">
    <source>
        <dbReference type="ARBA" id="ARBA00093760"/>
    </source>
</evidence>
<organism evidence="7 8">
    <name type="scientific">Keratinibaculum paraultunense</name>
    <dbReference type="NCBI Taxonomy" id="1278232"/>
    <lineage>
        <taxon>Bacteria</taxon>
        <taxon>Bacillati</taxon>
        <taxon>Bacillota</taxon>
        <taxon>Tissierellia</taxon>
        <taxon>Tissierellales</taxon>
        <taxon>Tepidimicrobiaceae</taxon>
        <taxon>Keratinibaculum</taxon>
    </lineage>
</organism>
<protein>
    <recommendedName>
        <fullName evidence="6">type II site-specific deoxyribonuclease</fullName>
        <ecNumber evidence="6">3.1.21.4</ecNumber>
    </recommendedName>
</protein>
<dbReference type="EMBL" id="SMAE01000001">
    <property type="protein sequence ID" value="TCS91728.1"/>
    <property type="molecule type" value="Genomic_DNA"/>
</dbReference>
<dbReference type="GO" id="GO:0009307">
    <property type="term" value="P:DNA restriction-modification system"/>
    <property type="evidence" value="ECO:0007669"/>
    <property type="project" value="InterPro"/>
</dbReference>
<dbReference type="RefSeq" id="WP_132025585.1">
    <property type="nucleotide sequence ID" value="NZ_CP068564.1"/>
</dbReference>
<keyword evidence="2" id="KW-0680">Restriction system</keyword>
<evidence type="ECO:0000256" key="2">
    <source>
        <dbReference type="ARBA" id="ARBA00022747"/>
    </source>
</evidence>
<sequence length="349" mass="40678">MNLPKDKVEKLSHLVIEVLFKRFETFPDDSMNNRNAPFHEAFLKAFSDKLNGKVIDIPFFISLSSWLHGLNTTLGQTFFEKAAHILSDGEKREYTSKKLGNLQISKVQKDNINKLMTELSTSVRKPNLIEENRILFVEDSSERENANNFSCDVFIEDENEIIAIELKSVKPNSGEMAGEKRKILEGKTALFENFPGKKIRFYMGFPFDPTAMKPFENNKDKFMNSIINCRKYFDRDEILLGDELWDFLSGTNNTMQELINIINIIATTDFLDKYNFINDKSNICLNGYEKQLKTWNLFSELELLSNNNIINEKIKGNNRLNRIYNQKAFNKGKYNWNRYYTLMKLIDNG</sequence>
<dbReference type="InterPro" id="IPR019045">
    <property type="entry name" value="Restrct_endonuc_II_HinfI"/>
</dbReference>
<evidence type="ECO:0000313" key="7">
    <source>
        <dbReference type="EMBL" id="TCS91728.1"/>
    </source>
</evidence>
<dbReference type="GO" id="GO:0009036">
    <property type="term" value="F:type II site-specific deoxyribonuclease activity"/>
    <property type="evidence" value="ECO:0007669"/>
    <property type="project" value="InterPro"/>
</dbReference>